<accession>A0A1E1LL99</accession>
<evidence type="ECO:0000313" key="2">
    <source>
        <dbReference type="Proteomes" id="UP000178912"/>
    </source>
</evidence>
<dbReference type="Gene3D" id="3.90.180.10">
    <property type="entry name" value="Medium-chain alcohol dehydrogenases, catalytic domain"/>
    <property type="match status" value="1"/>
</dbReference>
<dbReference type="AlphaFoldDB" id="A0A1E1LL99"/>
<organism evidence="1 2">
    <name type="scientific">Rhynchosporium agropyri</name>
    <dbReference type="NCBI Taxonomy" id="914238"/>
    <lineage>
        <taxon>Eukaryota</taxon>
        <taxon>Fungi</taxon>
        <taxon>Dikarya</taxon>
        <taxon>Ascomycota</taxon>
        <taxon>Pezizomycotina</taxon>
        <taxon>Leotiomycetes</taxon>
        <taxon>Helotiales</taxon>
        <taxon>Ploettnerulaceae</taxon>
        <taxon>Rhynchosporium</taxon>
    </lineage>
</organism>
<reference evidence="2" key="1">
    <citation type="submission" date="2016-03" db="EMBL/GenBank/DDBJ databases">
        <authorList>
            <person name="Guldener U."/>
        </authorList>
    </citation>
    <scope>NUCLEOTIDE SEQUENCE [LARGE SCALE GENOMIC DNA]</scope>
    <source>
        <strain evidence="2">04CH-RAC-A.6.1</strain>
    </source>
</reference>
<sequence length="140" mass="15192">MSDIPSMRNDWNIKPLSTFGVKCAGHEGAGVVVKSDADVQNWKFSNRGGIKPLLDFCCAYIVIAHVAGPIMCSASTMHRAFIDAFPKVGHITPLVRLEAVVAAVGIQCVQFTKAMWSGCNNLSSLPEYDYVAILQITSEM</sequence>
<protein>
    <submittedName>
        <fullName evidence="1">Uncharacterized protein</fullName>
    </submittedName>
</protein>
<gene>
    <name evidence="1" type="ORF">RAG0_15469</name>
</gene>
<name>A0A1E1LL99_9HELO</name>
<proteinExistence type="predicted"/>
<dbReference type="OrthoDB" id="1879366at2759"/>
<keyword evidence="2" id="KW-1185">Reference proteome</keyword>
<dbReference type="Proteomes" id="UP000178912">
    <property type="component" value="Unassembled WGS sequence"/>
</dbReference>
<evidence type="ECO:0000313" key="1">
    <source>
        <dbReference type="EMBL" id="CZT11292.1"/>
    </source>
</evidence>
<dbReference type="EMBL" id="FJUX01000139">
    <property type="protein sequence ID" value="CZT11292.1"/>
    <property type="molecule type" value="Genomic_DNA"/>
</dbReference>